<dbReference type="InterPro" id="IPR001750">
    <property type="entry name" value="ND/Mrp_TM"/>
</dbReference>
<feature type="transmembrane region" description="Helical" evidence="18">
    <location>
        <begin position="144"/>
        <end position="163"/>
    </location>
</feature>
<geneLocation type="mitochondrion" evidence="20"/>
<evidence type="ECO:0000256" key="10">
    <source>
        <dbReference type="ARBA" id="ARBA00022967"/>
    </source>
</evidence>
<keyword evidence="14 18" id="KW-0830">Ubiquinone</keyword>
<dbReference type="PRINTS" id="PR01436">
    <property type="entry name" value="NADHDHGNASE2"/>
</dbReference>
<keyword evidence="8 18" id="KW-0812">Transmembrane</keyword>
<keyword evidence="13 18" id="KW-0520">NAD</keyword>
<sequence length="333" mass="38651">MKKTPMKTLFYMMLIMSTMMSITATSWLGVWMGLEINLLSFIPLISNQSMFNTSSIKYFITQTLASIMLITSFITLMMSLFNQHKEIIYMMMAMSILMKMGAAPMHFWFPEVMEFLEWKNCMLLMTWQKIAPMIMMSYININQLFMTIIIIMSATVGAILGLNQISLRSILAYSSINHMGWMLASIQTSMTNWMLYFMIYSLLTMLISFSFKSNNINFINEMFINKNNHKIDKLNSAIAFLSLGGMPPFIGFMPKWMLMQELMQTSMYLTSMTLIVSSTITLYFYMKMFLSAGILSFKENKWLKNNFFIKSKSLMLMNMISTLGLMLSPMILK</sequence>
<keyword evidence="10 18" id="KW-1278">Translocase</keyword>
<dbReference type="InterPro" id="IPR050175">
    <property type="entry name" value="Complex_I_Subunit_2"/>
</dbReference>
<dbReference type="Pfam" id="PF00361">
    <property type="entry name" value="Proton_antipo_M"/>
    <property type="match status" value="1"/>
</dbReference>
<comment type="catalytic activity">
    <reaction evidence="17 18">
        <text>a ubiquinone + NADH + 5 H(+)(in) = a ubiquinol + NAD(+) + 4 H(+)(out)</text>
        <dbReference type="Rhea" id="RHEA:29091"/>
        <dbReference type="Rhea" id="RHEA-COMP:9565"/>
        <dbReference type="Rhea" id="RHEA-COMP:9566"/>
        <dbReference type="ChEBI" id="CHEBI:15378"/>
        <dbReference type="ChEBI" id="CHEBI:16389"/>
        <dbReference type="ChEBI" id="CHEBI:17976"/>
        <dbReference type="ChEBI" id="CHEBI:57540"/>
        <dbReference type="ChEBI" id="CHEBI:57945"/>
        <dbReference type="EC" id="7.1.1.2"/>
    </reaction>
</comment>
<dbReference type="GO" id="GO:0006120">
    <property type="term" value="P:mitochondrial electron transport, NADH to ubiquinone"/>
    <property type="evidence" value="ECO:0007669"/>
    <property type="project" value="InterPro"/>
</dbReference>
<evidence type="ECO:0000256" key="18">
    <source>
        <dbReference type="RuleBase" id="RU003403"/>
    </source>
</evidence>
<evidence type="ECO:0000256" key="2">
    <source>
        <dbReference type="ARBA" id="ARBA00004448"/>
    </source>
</evidence>
<feature type="transmembrane region" description="Helical" evidence="18">
    <location>
        <begin position="59"/>
        <end position="81"/>
    </location>
</feature>
<feature type="transmembrane region" description="Helical" evidence="18">
    <location>
        <begin position="265"/>
        <end position="286"/>
    </location>
</feature>
<protein>
    <recommendedName>
        <fullName evidence="5 18">NADH-ubiquinone oxidoreductase chain 2</fullName>
        <ecNumber evidence="4 18">7.1.1.2</ecNumber>
    </recommendedName>
</protein>
<keyword evidence="6" id="KW-0813">Transport</keyword>
<dbReference type="AlphaFoldDB" id="A0A343QNN0"/>
<evidence type="ECO:0000256" key="1">
    <source>
        <dbReference type="ARBA" id="ARBA00003257"/>
    </source>
</evidence>
<keyword evidence="11 18" id="KW-0249">Electron transport</keyword>
<evidence type="ECO:0000256" key="17">
    <source>
        <dbReference type="ARBA" id="ARBA00049551"/>
    </source>
</evidence>
<dbReference type="PANTHER" id="PTHR46552">
    <property type="entry name" value="NADH-UBIQUINONE OXIDOREDUCTASE CHAIN 2"/>
    <property type="match status" value="1"/>
</dbReference>
<comment type="function">
    <text evidence="1">Core subunit of the mitochondrial membrane respiratory chain NADH dehydrogenase (Complex I) that is believed to belong to the minimal assembly required for catalysis. Complex I functions in the transfer of electrons from NADH to the respiratory chain. The immediate electron acceptor for the enzyme is believed to be ubiquinone.</text>
</comment>
<dbReference type="GO" id="GO:0005743">
    <property type="term" value="C:mitochondrial inner membrane"/>
    <property type="evidence" value="ECO:0007669"/>
    <property type="project" value="UniProtKB-SubCell"/>
</dbReference>
<feature type="transmembrane region" description="Helical" evidence="18">
    <location>
        <begin position="234"/>
        <end position="253"/>
    </location>
</feature>
<name>A0A343QNN0_9ORTH</name>
<evidence type="ECO:0000259" key="19">
    <source>
        <dbReference type="Pfam" id="PF00361"/>
    </source>
</evidence>
<comment type="function">
    <text evidence="18">Core subunit of the mitochondrial membrane respiratory chain NADH dehydrogenase (Complex I) which catalyzes electron transfer from NADH through the respiratory chain, using ubiquinone as an electron acceptor. Essential for the catalytic activity and assembly of complex I.</text>
</comment>
<dbReference type="InterPro" id="IPR003917">
    <property type="entry name" value="NADH_UbQ_OxRdtase_chain2"/>
</dbReference>
<gene>
    <name evidence="20" type="primary">ND2</name>
</gene>
<feature type="transmembrane region" description="Helical" evidence="18">
    <location>
        <begin position="193"/>
        <end position="213"/>
    </location>
</feature>
<evidence type="ECO:0000256" key="3">
    <source>
        <dbReference type="ARBA" id="ARBA00007012"/>
    </source>
</evidence>
<comment type="subcellular location">
    <subcellularLocation>
        <location evidence="2 18">Mitochondrion inner membrane</location>
        <topology evidence="2 18">Multi-pass membrane protein</topology>
    </subcellularLocation>
</comment>
<feature type="transmembrane region" description="Helical" evidence="18">
    <location>
        <begin position="88"/>
        <end position="109"/>
    </location>
</feature>
<reference evidence="20" key="1">
    <citation type="submission" date="2017-03" db="EMBL/GenBank/DDBJ databases">
        <title>Mitochondrial genomes of three Tetrigoidea species and phylogeny of Tetrigoidea.</title>
        <authorList>
            <person name="Lin L.-L."/>
            <person name="Li X.-J."/>
            <person name="Zhang H.-L."/>
            <person name="Zheng Z.-M."/>
        </authorList>
    </citation>
    <scope>NUCLEOTIDE SEQUENCE</scope>
</reference>
<evidence type="ECO:0000256" key="16">
    <source>
        <dbReference type="ARBA" id="ARBA00023136"/>
    </source>
</evidence>
<evidence type="ECO:0000256" key="4">
    <source>
        <dbReference type="ARBA" id="ARBA00012944"/>
    </source>
</evidence>
<evidence type="ECO:0000256" key="12">
    <source>
        <dbReference type="ARBA" id="ARBA00022989"/>
    </source>
</evidence>
<dbReference type="GO" id="GO:0008137">
    <property type="term" value="F:NADH dehydrogenase (ubiquinone) activity"/>
    <property type="evidence" value="ECO:0007669"/>
    <property type="project" value="UniProtKB-EC"/>
</dbReference>
<keyword evidence="9 18" id="KW-0999">Mitochondrion inner membrane</keyword>
<keyword evidence="12 18" id="KW-1133">Transmembrane helix</keyword>
<evidence type="ECO:0000256" key="7">
    <source>
        <dbReference type="ARBA" id="ARBA00022660"/>
    </source>
</evidence>
<evidence type="ECO:0000256" key="11">
    <source>
        <dbReference type="ARBA" id="ARBA00022982"/>
    </source>
</evidence>
<keyword evidence="15 18" id="KW-0496">Mitochondrion</keyword>
<feature type="transmembrane region" description="Helical" evidence="18">
    <location>
        <begin position="9"/>
        <end position="34"/>
    </location>
</feature>
<evidence type="ECO:0000256" key="6">
    <source>
        <dbReference type="ARBA" id="ARBA00022448"/>
    </source>
</evidence>
<dbReference type="PANTHER" id="PTHR46552:SF1">
    <property type="entry name" value="NADH-UBIQUINONE OXIDOREDUCTASE CHAIN 2"/>
    <property type="match status" value="1"/>
</dbReference>
<dbReference type="EC" id="7.1.1.2" evidence="4 18"/>
<keyword evidence="7 18" id="KW-0679">Respiratory chain</keyword>
<dbReference type="EMBL" id="KY798412">
    <property type="protein sequence ID" value="ATU74726.1"/>
    <property type="molecule type" value="Genomic_DNA"/>
</dbReference>
<evidence type="ECO:0000256" key="5">
    <source>
        <dbReference type="ARBA" id="ARBA00021008"/>
    </source>
</evidence>
<feature type="transmembrane region" description="Helical" evidence="18">
    <location>
        <begin position="307"/>
        <end position="332"/>
    </location>
</feature>
<evidence type="ECO:0000256" key="8">
    <source>
        <dbReference type="ARBA" id="ARBA00022692"/>
    </source>
</evidence>
<evidence type="ECO:0000313" key="20">
    <source>
        <dbReference type="EMBL" id="ATU74726.1"/>
    </source>
</evidence>
<evidence type="ECO:0000256" key="9">
    <source>
        <dbReference type="ARBA" id="ARBA00022792"/>
    </source>
</evidence>
<evidence type="ECO:0000256" key="14">
    <source>
        <dbReference type="ARBA" id="ARBA00023075"/>
    </source>
</evidence>
<keyword evidence="16 18" id="KW-0472">Membrane</keyword>
<comment type="similarity">
    <text evidence="3 18">Belongs to the complex I subunit 2 family.</text>
</comment>
<evidence type="ECO:0000256" key="13">
    <source>
        <dbReference type="ARBA" id="ARBA00023027"/>
    </source>
</evidence>
<evidence type="ECO:0000256" key="15">
    <source>
        <dbReference type="ARBA" id="ARBA00023128"/>
    </source>
</evidence>
<feature type="domain" description="NADH:quinone oxidoreductase/Mrp antiporter transmembrane" evidence="19">
    <location>
        <begin position="24"/>
        <end position="281"/>
    </location>
</feature>
<organism evidence="20">
    <name type="scientific">Formosatettix qinlingensis</name>
    <dbReference type="NCBI Taxonomy" id="2052909"/>
    <lineage>
        <taxon>Eukaryota</taxon>
        <taxon>Metazoa</taxon>
        <taxon>Ecdysozoa</taxon>
        <taxon>Arthropoda</taxon>
        <taxon>Hexapoda</taxon>
        <taxon>Insecta</taxon>
        <taxon>Pterygota</taxon>
        <taxon>Neoptera</taxon>
        <taxon>Polyneoptera</taxon>
        <taxon>Orthoptera</taxon>
        <taxon>Caelifera</taxon>
        <taxon>Acrididea</taxon>
        <taxon>Tetrigoidea</taxon>
        <taxon>Tetrigidae</taxon>
        <taxon>Tetriginae</taxon>
        <taxon>Formosatettix</taxon>
    </lineage>
</organism>
<accession>A0A343QNN0</accession>
<proteinExistence type="inferred from homology"/>